<dbReference type="RefSeq" id="WP_101344714.1">
    <property type="nucleotide sequence ID" value="NZ_PJAI02000003.1"/>
</dbReference>
<dbReference type="GO" id="GO:0004040">
    <property type="term" value="F:amidase activity"/>
    <property type="evidence" value="ECO:0007669"/>
    <property type="project" value="UniProtKB-EC"/>
</dbReference>
<dbReference type="InterPro" id="IPR023631">
    <property type="entry name" value="Amidase_dom"/>
</dbReference>
<evidence type="ECO:0000313" key="2">
    <source>
        <dbReference type="EMBL" id="TYK66632.1"/>
    </source>
</evidence>
<accession>A0ABY3MZJ5</accession>
<dbReference type="SUPFAM" id="SSF75304">
    <property type="entry name" value="Amidase signature (AS) enzymes"/>
    <property type="match status" value="1"/>
</dbReference>
<name>A0ABY3MZJ5_9GAMM</name>
<feature type="domain" description="Amidase" evidence="1">
    <location>
        <begin position="22"/>
        <end position="189"/>
    </location>
</feature>
<proteinExistence type="predicted"/>
<protein>
    <submittedName>
        <fullName evidence="2">Amidase</fullName>
        <ecNumber evidence="2">3.5.1.4</ecNumber>
    </submittedName>
</protein>
<sequence length="397" mass="42245">MNNNINQYPAIFCAHGPKNWQTTKQGALAGLRLGVKDLFAVAGEKNSAGNPDWFAQAAKATTTASAIDKLMAQGCQFVGFTHTDEIAYSLEGNNIHYGVAENPKVKGHACGGSSMGSAAAVAANLVDIGLGTDTGGSVRIPASYCGLFGIRPSHGVIAKDGLIPLAKDFDTIGWLTNSASLLQEVGDVLLPAQTVNQVNTLLVCEPLFDLVATELQPLLEQSLTQAKQHFSHCRSFNLANTEIISELADAFRILQGRNIAQQHGQWISAQNPIFSAAVAGRFTMAMSLTEQEEREALKVQKAWQKIMADNLNTSTCLFLPTTPTTAPKIGADTSTLRMQILTLSAIAGLSRSAQVHLPFSQSAQGHPYGFSLLMSQGNDKSLLETCQNLAASADTTI</sequence>
<evidence type="ECO:0000313" key="3">
    <source>
        <dbReference type="Proteomes" id="UP000815846"/>
    </source>
</evidence>
<gene>
    <name evidence="2" type="ORF">CWS31_004675</name>
</gene>
<keyword evidence="3" id="KW-1185">Reference proteome</keyword>
<dbReference type="PANTHER" id="PTHR46310:SF7">
    <property type="entry name" value="AMIDASE 1"/>
    <property type="match status" value="1"/>
</dbReference>
<dbReference type="EC" id="3.5.1.4" evidence="2"/>
<dbReference type="PANTHER" id="PTHR46310">
    <property type="entry name" value="AMIDASE 1"/>
    <property type="match status" value="1"/>
</dbReference>
<dbReference type="NCBIfam" id="NF006169">
    <property type="entry name" value="PRK08310.1"/>
    <property type="match status" value="1"/>
</dbReference>
<comment type="caution">
    <text evidence="2">The sequence shown here is derived from an EMBL/GenBank/DDBJ whole genome shotgun (WGS) entry which is preliminary data.</text>
</comment>
<keyword evidence="2" id="KW-0378">Hydrolase</keyword>
<dbReference type="Proteomes" id="UP000815846">
    <property type="component" value="Unassembled WGS sequence"/>
</dbReference>
<organism evidence="2 3">
    <name type="scientific">Colwellia echini</name>
    <dbReference type="NCBI Taxonomy" id="1982103"/>
    <lineage>
        <taxon>Bacteria</taxon>
        <taxon>Pseudomonadati</taxon>
        <taxon>Pseudomonadota</taxon>
        <taxon>Gammaproteobacteria</taxon>
        <taxon>Alteromonadales</taxon>
        <taxon>Colwelliaceae</taxon>
        <taxon>Colwellia</taxon>
    </lineage>
</organism>
<reference evidence="2 3" key="1">
    <citation type="submission" date="2019-08" db="EMBL/GenBank/DDBJ databases">
        <title>Microbe sample from Colwellia echini.</title>
        <authorList>
            <person name="Christiansen L."/>
            <person name="Pathiraja D."/>
            <person name="Schultz-Johansen M."/>
            <person name="Choi I.-G."/>
            <person name="Stougaard P."/>
        </authorList>
    </citation>
    <scope>NUCLEOTIDE SEQUENCE [LARGE SCALE GENOMIC DNA]</scope>
    <source>
        <strain evidence="2 3">A3</strain>
    </source>
</reference>
<evidence type="ECO:0000259" key="1">
    <source>
        <dbReference type="Pfam" id="PF01425"/>
    </source>
</evidence>
<dbReference type="Pfam" id="PF01425">
    <property type="entry name" value="Amidase"/>
    <property type="match status" value="1"/>
</dbReference>
<dbReference type="Gene3D" id="3.90.1300.10">
    <property type="entry name" value="Amidase signature (AS) domain"/>
    <property type="match status" value="1"/>
</dbReference>
<dbReference type="EMBL" id="PJAI02000003">
    <property type="protein sequence ID" value="TYK66632.1"/>
    <property type="molecule type" value="Genomic_DNA"/>
</dbReference>
<dbReference type="InterPro" id="IPR036928">
    <property type="entry name" value="AS_sf"/>
</dbReference>